<sequence>MDFDNAENWILNHIELAQKYQQFLNGLPRDDKKVVEEMMIEAYRRGLKEGKKQGAEAARQIYKVNKNNF</sequence>
<accession>A0A5R9F5G4</accession>
<evidence type="ECO:0000313" key="1">
    <source>
        <dbReference type="EMBL" id="TLS37576.1"/>
    </source>
</evidence>
<organism evidence="1 2">
    <name type="scientific">Exobacillus caeni</name>
    <dbReference type="NCBI Taxonomy" id="2574798"/>
    <lineage>
        <taxon>Bacteria</taxon>
        <taxon>Bacillati</taxon>
        <taxon>Bacillota</taxon>
        <taxon>Bacilli</taxon>
        <taxon>Bacillales</taxon>
        <taxon>Guptibacillaceae</taxon>
        <taxon>Exobacillus</taxon>
    </lineage>
</organism>
<evidence type="ECO:0000313" key="2">
    <source>
        <dbReference type="Proteomes" id="UP000308230"/>
    </source>
</evidence>
<gene>
    <name evidence="1" type="ORF">FCL54_10580</name>
</gene>
<reference evidence="1 2" key="1">
    <citation type="submission" date="2019-04" db="EMBL/GenBank/DDBJ databases">
        <title>Bacillus caeni sp. nov., a bacterium isolated from mangrove sediment.</title>
        <authorList>
            <person name="Huang H."/>
            <person name="Mo K."/>
            <person name="Hu Y."/>
        </authorList>
    </citation>
    <scope>NUCLEOTIDE SEQUENCE [LARGE SCALE GENOMIC DNA]</scope>
    <source>
        <strain evidence="1 2">HB172195</strain>
    </source>
</reference>
<proteinExistence type="predicted"/>
<keyword evidence="2" id="KW-1185">Reference proteome</keyword>
<dbReference type="RefSeq" id="WP_138126134.1">
    <property type="nucleotide sequence ID" value="NZ_SWLG01000006.1"/>
</dbReference>
<dbReference type="Proteomes" id="UP000308230">
    <property type="component" value="Unassembled WGS sequence"/>
</dbReference>
<protein>
    <submittedName>
        <fullName evidence="1">Uncharacterized protein</fullName>
    </submittedName>
</protein>
<comment type="caution">
    <text evidence="1">The sequence shown here is derived from an EMBL/GenBank/DDBJ whole genome shotgun (WGS) entry which is preliminary data.</text>
</comment>
<dbReference type="EMBL" id="SWLG01000006">
    <property type="protein sequence ID" value="TLS37576.1"/>
    <property type="molecule type" value="Genomic_DNA"/>
</dbReference>
<name>A0A5R9F5G4_9BACL</name>
<dbReference type="AlphaFoldDB" id="A0A5R9F5G4"/>